<sequence length="56" mass="6172">MSVLPPGMNRPELVKSGQRQTRLAVRLVGAAPVDRGGIFVRGQLHWIPKRPRIAST</sequence>
<gene>
    <name evidence="1" type="ORF">CRG98_018728</name>
</gene>
<proteinExistence type="predicted"/>
<evidence type="ECO:0000313" key="2">
    <source>
        <dbReference type="Proteomes" id="UP000233551"/>
    </source>
</evidence>
<evidence type="ECO:0000313" key="1">
    <source>
        <dbReference type="EMBL" id="PKI60879.1"/>
    </source>
</evidence>
<comment type="caution">
    <text evidence="1">The sequence shown here is derived from an EMBL/GenBank/DDBJ whole genome shotgun (WGS) entry which is preliminary data.</text>
</comment>
<keyword evidence="2" id="KW-1185">Reference proteome</keyword>
<organism evidence="1 2">
    <name type="scientific">Punica granatum</name>
    <name type="common">Pomegranate</name>
    <dbReference type="NCBI Taxonomy" id="22663"/>
    <lineage>
        <taxon>Eukaryota</taxon>
        <taxon>Viridiplantae</taxon>
        <taxon>Streptophyta</taxon>
        <taxon>Embryophyta</taxon>
        <taxon>Tracheophyta</taxon>
        <taxon>Spermatophyta</taxon>
        <taxon>Magnoliopsida</taxon>
        <taxon>eudicotyledons</taxon>
        <taxon>Gunneridae</taxon>
        <taxon>Pentapetalae</taxon>
        <taxon>rosids</taxon>
        <taxon>malvids</taxon>
        <taxon>Myrtales</taxon>
        <taxon>Lythraceae</taxon>
        <taxon>Punica</taxon>
    </lineage>
</organism>
<dbReference type="AlphaFoldDB" id="A0A2I0JX35"/>
<accession>A0A2I0JX35</accession>
<feature type="non-terminal residue" evidence="1">
    <location>
        <position position="56"/>
    </location>
</feature>
<dbReference type="Proteomes" id="UP000233551">
    <property type="component" value="Unassembled WGS sequence"/>
</dbReference>
<name>A0A2I0JX35_PUNGR</name>
<reference evidence="1 2" key="1">
    <citation type="submission" date="2017-11" db="EMBL/GenBank/DDBJ databases">
        <title>De-novo sequencing of pomegranate (Punica granatum L.) genome.</title>
        <authorList>
            <person name="Akparov Z."/>
            <person name="Amiraslanov A."/>
            <person name="Hajiyeva S."/>
            <person name="Abbasov M."/>
            <person name="Kaur K."/>
            <person name="Hamwieh A."/>
            <person name="Solovyev V."/>
            <person name="Salamov A."/>
            <person name="Braich B."/>
            <person name="Kosarev P."/>
            <person name="Mahmoud A."/>
            <person name="Hajiyev E."/>
            <person name="Babayeva S."/>
            <person name="Izzatullayeva V."/>
            <person name="Mammadov A."/>
            <person name="Mammadov A."/>
            <person name="Sharifova S."/>
            <person name="Ojaghi J."/>
            <person name="Eynullazada K."/>
            <person name="Bayramov B."/>
            <person name="Abdulazimova A."/>
            <person name="Shahmuradov I."/>
        </authorList>
    </citation>
    <scope>NUCLEOTIDE SEQUENCE [LARGE SCALE GENOMIC DNA]</scope>
    <source>
        <strain evidence="2">cv. AG2017</strain>
        <tissue evidence="1">Leaf</tissue>
    </source>
</reference>
<dbReference type="EMBL" id="PGOL01001103">
    <property type="protein sequence ID" value="PKI60879.1"/>
    <property type="molecule type" value="Genomic_DNA"/>
</dbReference>
<protein>
    <submittedName>
        <fullName evidence="1">Uncharacterized protein</fullName>
    </submittedName>
</protein>